<proteinExistence type="predicted"/>
<keyword evidence="2" id="KW-1185">Reference proteome</keyword>
<protein>
    <recommendedName>
        <fullName evidence="3">Beta-lactamase-related domain-containing protein</fullName>
    </recommendedName>
</protein>
<name>A0ABR3QNL3_9PLEO</name>
<sequence>MTEGTFNQGVAKGAHLLNLLTAHEVEQSIFTTYSDLGNYGYIESPQYGRFAFEPLRACLQGLSVDDRVSDNGGRNVRIYHEHSQDALVDQIAYPFSSAYFLQVVNHEDGVLIAYSNSTAQYMLDDTSGVSSGVSWPPLYHWSDVAFLQFLGAFTTTPALPMKLNYVIQHAIQNLTTLAMLEHVLFRHDVGPQHAWPETLPAWPGIHVGMDTDEGKAILSTPNGCGAAWLLAQHKEQFGLKTVDKVTIFAASKGDDYRGPSLVFWLKDLY</sequence>
<gene>
    <name evidence="1" type="ORF">SLS60_010469</name>
</gene>
<evidence type="ECO:0008006" key="3">
    <source>
        <dbReference type="Google" id="ProtNLM"/>
    </source>
</evidence>
<reference evidence="1 2" key="1">
    <citation type="submission" date="2024-02" db="EMBL/GenBank/DDBJ databases">
        <title>De novo assembly and annotation of 12 fungi associated with fruit tree decline syndrome in Ontario, Canada.</title>
        <authorList>
            <person name="Sulman M."/>
            <person name="Ellouze W."/>
            <person name="Ilyukhin E."/>
        </authorList>
    </citation>
    <scope>NUCLEOTIDE SEQUENCE [LARGE SCALE GENOMIC DNA]</scope>
    <source>
        <strain evidence="1 2">M42-189</strain>
    </source>
</reference>
<accession>A0ABR3QNL3</accession>
<organism evidence="1 2">
    <name type="scientific">Paraconiothyrium brasiliense</name>
    <dbReference type="NCBI Taxonomy" id="300254"/>
    <lineage>
        <taxon>Eukaryota</taxon>
        <taxon>Fungi</taxon>
        <taxon>Dikarya</taxon>
        <taxon>Ascomycota</taxon>
        <taxon>Pezizomycotina</taxon>
        <taxon>Dothideomycetes</taxon>
        <taxon>Pleosporomycetidae</taxon>
        <taxon>Pleosporales</taxon>
        <taxon>Massarineae</taxon>
        <taxon>Didymosphaeriaceae</taxon>
        <taxon>Paraconiothyrium</taxon>
    </lineage>
</organism>
<comment type="caution">
    <text evidence="1">The sequence shown here is derived from an EMBL/GenBank/DDBJ whole genome shotgun (WGS) entry which is preliminary data.</text>
</comment>
<dbReference type="Proteomes" id="UP001521785">
    <property type="component" value="Unassembled WGS sequence"/>
</dbReference>
<evidence type="ECO:0000313" key="2">
    <source>
        <dbReference type="Proteomes" id="UP001521785"/>
    </source>
</evidence>
<evidence type="ECO:0000313" key="1">
    <source>
        <dbReference type="EMBL" id="KAL1593737.1"/>
    </source>
</evidence>
<dbReference type="EMBL" id="JAKJXO020000018">
    <property type="protein sequence ID" value="KAL1593737.1"/>
    <property type="molecule type" value="Genomic_DNA"/>
</dbReference>